<dbReference type="AlphaFoldDB" id="A0A7V3PTE1"/>
<dbReference type="PANTHER" id="PTHR30518">
    <property type="entry name" value="ENDOLYTIC MUREIN TRANSGLYCOSYLASE"/>
    <property type="match status" value="1"/>
</dbReference>
<keyword evidence="3 7" id="KW-1133">Transmembrane helix</keyword>
<keyword evidence="6 7" id="KW-0961">Cell wall biogenesis/degradation</keyword>
<dbReference type="NCBIfam" id="TIGR00247">
    <property type="entry name" value="endolytic transglycosylase MltG"/>
    <property type="match status" value="1"/>
</dbReference>
<comment type="similarity">
    <text evidence="7">Belongs to the transglycosylase MltG family.</text>
</comment>
<gene>
    <name evidence="7 8" type="primary">mltG</name>
    <name evidence="8" type="ORF">ENX16_02975</name>
</gene>
<keyword evidence="5 7" id="KW-0456">Lyase</keyword>
<keyword evidence="2 7" id="KW-0812">Transmembrane</keyword>
<keyword evidence="4 7" id="KW-0472">Membrane</keyword>
<dbReference type="Pfam" id="PF02618">
    <property type="entry name" value="YceG"/>
    <property type="match status" value="1"/>
</dbReference>
<accession>A0A7V3PTE1</accession>
<comment type="function">
    <text evidence="7">Functions as a peptidoglycan terminase that cleaves nascent peptidoglycan strands endolytically to terminate their elongation.</text>
</comment>
<dbReference type="GO" id="GO:0008932">
    <property type="term" value="F:lytic endotransglycosylase activity"/>
    <property type="evidence" value="ECO:0007669"/>
    <property type="project" value="UniProtKB-UniRule"/>
</dbReference>
<evidence type="ECO:0000256" key="1">
    <source>
        <dbReference type="ARBA" id="ARBA00022475"/>
    </source>
</evidence>
<feature type="site" description="Important for catalytic activity" evidence="7">
    <location>
        <position position="219"/>
    </location>
</feature>
<dbReference type="HAMAP" id="MF_02065">
    <property type="entry name" value="MltG"/>
    <property type="match status" value="1"/>
</dbReference>
<comment type="catalytic activity">
    <reaction evidence="7">
        <text>a peptidoglycan chain = a peptidoglycan chain with N-acetyl-1,6-anhydromuramyl-[peptide] at the reducing end + a peptidoglycan chain with N-acetylglucosamine at the non-reducing end.</text>
        <dbReference type="EC" id="4.2.2.29"/>
    </reaction>
</comment>
<evidence type="ECO:0000256" key="5">
    <source>
        <dbReference type="ARBA" id="ARBA00023239"/>
    </source>
</evidence>
<evidence type="ECO:0000256" key="6">
    <source>
        <dbReference type="ARBA" id="ARBA00023316"/>
    </source>
</evidence>
<dbReference type="Gene3D" id="3.30.160.60">
    <property type="entry name" value="Classic Zinc Finger"/>
    <property type="match status" value="1"/>
</dbReference>
<proteinExistence type="inferred from homology"/>
<dbReference type="PANTHER" id="PTHR30518:SF2">
    <property type="entry name" value="ENDOLYTIC MUREIN TRANSGLYCOSYLASE"/>
    <property type="match status" value="1"/>
</dbReference>
<dbReference type="GO" id="GO:0009252">
    <property type="term" value="P:peptidoglycan biosynthetic process"/>
    <property type="evidence" value="ECO:0007669"/>
    <property type="project" value="UniProtKB-UniRule"/>
</dbReference>
<name>A0A7V3PTE1_UNCW3</name>
<sequence>MKINNCLIFSRHRRCRLLLFLTIITIFFFCSEQLPPDYTGPKKEVLIKPGMSVMEVATVLKEKNIVNSVTIFRLLAWFYNYDRRIQPGRYRFVPNSDPKLVLRMLAREIPAFLFITIPEGATRQQIARILHENGICDQDSFLNASADPELLRSLNIPFPTAEGYLFPETYEFQTGTDAPTLVKRLVHQFRSTYQTLKRDAPTSLTESQVVILASIVEKEAKIPEEFPIIAGVFLNRLHRGIPLQSCATVQYILPEHKERLSLDDLKTQSPYNTYLHPGLPPGPICNPGRTALRAVLFPTRHDYLFFVAKGNGSHIFSKTPQEHESATKRLKQN</sequence>
<evidence type="ECO:0000256" key="3">
    <source>
        <dbReference type="ARBA" id="ARBA00022989"/>
    </source>
</evidence>
<dbReference type="EC" id="4.2.2.29" evidence="7"/>
<evidence type="ECO:0000313" key="8">
    <source>
        <dbReference type="EMBL" id="HGD13027.1"/>
    </source>
</evidence>
<reference evidence="8" key="1">
    <citation type="journal article" date="2020" name="mSystems">
        <title>Genome- and Community-Level Interaction Insights into Carbon Utilization and Element Cycling Functions of Hydrothermarchaeota in Hydrothermal Sediment.</title>
        <authorList>
            <person name="Zhou Z."/>
            <person name="Liu Y."/>
            <person name="Xu W."/>
            <person name="Pan J."/>
            <person name="Luo Z.H."/>
            <person name="Li M."/>
        </authorList>
    </citation>
    <scope>NUCLEOTIDE SEQUENCE [LARGE SCALE GENOMIC DNA]</scope>
    <source>
        <strain evidence="8">SpSt-914</strain>
    </source>
</reference>
<dbReference type="GO" id="GO:0071555">
    <property type="term" value="P:cell wall organization"/>
    <property type="evidence" value="ECO:0007669"/>
    <property type="project" value="UniProtKB-KW"/>
</dbReference>
<protein>
    <recommendedName>
        <fullName evidence="7">Endolytic murein transglycosylase</fullName>
        <ecNumber evidence="7">4.2.2.29</ecNumber>
    </recommendedName>
    <alternativeName>
        <fullName evidence="7">Peptidoglycan lytic transglycosylase</fullName>
    </alternativeName>
    <alternativeName>
        <fullName evidence="7">Peptidoglycan polymerization terminase</fullName>
    </alternativeName>
</protein>
<dbReference type="CDD" id="cd08010">
    <property type="entry name" value="MltG_like"/>
    <property type="match status" value="1"/>
</dbReference>
<comment type="caution">
    <text evidence="8">The sequence shown here is derived from an EMBL/GenBank/DDBJ whole genome shotgun (WGS) entry which is preliminary data.</text>
</comment>
<organism evidence="8">
    <name type="scientific">candidate division WOR-3 bacterium</name>
    <dbReference type="NCBI Taxonomy" id="2052148"/>
    <lineage>
        <taxon>Bacteria</taxon>
        <taxon>Bacteria division WOR-3</taxon>
    </lineage>
</organism>
<dbReference type="InterPro" id="IPR003770">
    <property type="entry name" value="MLTG-like"/>
</dbReference>
<evidence type="ECO:0000256" key="4">
    <source>
        <dbReference type="ARBA" id="ARBA00023136"/>
    </source>
</evidence>
<evidence type="ECO:0000256" key="2">
    <source>
        <dbReference type="ARBA" id="ARBA00022692"/>
    </source>
</evidence>
<keyword evidence="1 7" id="KW-1003">Cell membrane</keyword>
<dbReference type="EMBL" id="DTMZ01000068">
    <property type="protein sequence ID" value="HGD13027.1"/>
    <property type="molecule type" value="Genomic_DNA"/>
</dbReference>
<dbReference type="GO" id="GO:0005886">
    <property type="term" value="C:plasma membrane"/>
    <property type="evidence" value="ECO:0007669"/>
    <property type="project" value="UniProtKB-UniRule"/>
</dbReference>
<evidence type="ECO:0000256" key="7">
    <source>
        <dbReference type="HAMAP-Rule" id="MF_02065"/>
    </source>
</evidence>
<dbReference type="Gene3D" id="3.30.1490.480">
    <property type="entry name" value="Endolytic murein transglycosylase"/>
    <property type="match status" value="2"/>
</dbReference>